<dbReference type="FunFam" id="1.20.120.1780:FF:000001">
    <property type="entry name" value="4-hydroxybenzoate octaprenyltransferase"/>
    <property type="match status" value="1"/>
</dbReference>
<keyword evidence="5 10" id="KW-0808">Transferase</keyword>
<evidence type="ECO:0000256" key="9">
    <source>
        <dbReference type="SAM" id="Phobius"/>
    </source>
</evidence>
<protein>
    <submittedName>
        <fullName evidence="10">Putative 4-hydroxybenzoate polyprenyl transferase</fullName>
    </submittedName>
</protein>
<evidence type="ECO:0000256" key="5">
    <source>
        <dbReference type="ARBA" id="ARBA00022679"/>
    </source>
</evidence>
<evidence type="ECO:0000256" key="6">
    <source>
        <dbReference type="ARBA" id="ARBA00022692"/>
    </source>
</evidence>
<dbReference type="FunFam" id="1.10.357.140:FF:000008">
    <property type="entry name" value="4-hydroxybenzoate octaprenyltransferase"/>
    <property type="match status" value="1"/>
</dbReference>
<keyword evidence="11" id="KW-1185">Reference proteome</keyword>
<keyword evidence="7 9" id="KW-1133">Transmembrane helix</keyword>
<evidence type="ECO:0000313" key="10">
    <source>
        <dbReference type="EMBL" id="KAB8272503.1"/>
    </source>
</evidence>
<feature type="transmembrane region" description="Helical" evidence="9">
    <location>
        <begin position="64"/>
        <end position="89"/>
    </location>
</feature>
<dbReference type="UniPathway" id="UPA00213"/>
<proteinExistence type="inferred from homology"/>
<accession>A0A5N6J4A3</accession>
<feature type="transmembrane region" description="Helical" evidence="9">
    <location>
        <begin position="305"/>
        <end position="328"/>
    </location>
</feature>
<feature type="transmembrane region" description="Helical" evidence="9">
    <location>
        <begin position="165"/>
        <end position="184"/>
    </location>
</feature>
<dbReference type="InterPro" id="IPR039653">
    <property type="entry name" value="Prenyltransferase"/>
</dbReference>
<feature type="transmembrane region" description="Helical" evidence="9">
    <location>
        <begin position="204"/>
        <end position="226"/>
    </location>
</feature>
<evidence type="ECO:0000256" key="4">
    <source>
        <dbReference type="ARBA" id="ARBA00005985"/>
    </source>
</evidence>
<evidence type="ECO:0000256" key="8">
    <source>
        <dbReference type="ARBA" id="ARBA00023136"/>
    </source>
</evidence>
<keyword evidence="8 9" id="KW-0472">Membrane</keyword>
<dbReference type="GO" id="GO:0008412">
    <property type="term" value="F:4-hydroxybenzoate polyprenyltransferase activity"/>
    <property type="evidence" value="ECO:0007669"/>
    <property type="project" value="TreeGrafter"/>
</dbReference>
<dbReference type="InterPro" id="IPR030470">
    <property type="entry name" value="UbiA_prenylTrfase_CS"/>
</dbReference>
<evidence type="ECO:0000256" key="7">
    <source>
        <dbReference type="ARBA" id="ARBA00022989"/>
    </source>
</evidence>
<feature type="transmembrane region" description="Helical" evidence="9">
    <location>
        <begin position="139"/>
        <end position="156"/>
    </location>
</feature>
<name>A0A5N6J4A3_9EURO</name>
<comment type="pathway">
    <text evidence="3">Secondary metabolite biosynthesis; terpenoid biosynthesis.</text>
</comment>
<organism evidence="10 11">
    <name type="scientific">Aspergillus minisclerotigenes</name>
    <dbReference type="NCBI Taxonomy" id="656917"/>
    <lineage>
        <taxon>Eukaryota</taxon>
        <taxon>Fungi</taxon>
        <taxon>Dikarya</taxon>
        <taxon>Ascomycota</taxon>
        <taxon>Pezizomycotina</taxon>
        <taxon>Eurotiomycetes</taxon>
        <taxon>Eurotiomycetidae</taxon>
        <taxon>Eurotiales</taxon>
        <taxon>Aspergillaceae</taxon>
        <taxon>Aspergillus</taxon>
        <taxon>Aspergillus subgen. Circumdati</taxon>
    </lineage>
</organism>
<evidence type="ECO:0000256" key="2">
    <source>
        <dbReference type="ARBA" id="ARBA00004141"/>
    </source>
</evidence>
<dbReference type="InterPro" id="IPR044878">
    <property type="entry name" value="UbiA_sf"/>
</dbReference>
<dbReference type="AlphaFoldDB" id="A0A5N6J4A3"/>
<feature type="transmembrane region" description="Helical" evidence="9">
    <location>
        <begin position="39"/>
        <end position="58"/>
    </location>
</feature>
<comment type="cofactor">
    <cofactor evidence="1">
        <name>Mg(2+)</name>
        <dbReference type="ChEBI" id="CHEBI:18420"/>
    </cofactor>
</comment>
<evidence type="ECO:0000313" key="11">
    <source>
        <dbReference type="Proteomes" id="UP000326289"/>
    </source>
</evidence>
<dbReference type="GO" id="GO:0005743">
    <property type="term" value="C:mitochondrial inner membrane"/>
    <property type="evidence" value="ECO:0007669"/>
    <property type="project" value="TreeGrafter"/>
</dbReference>
<dbReference type="Gene3D" id="1.10.357.140">
    <property type="entry name" value="UbiA prenyltransferase"/>
    <property type="match status" value="1"/>
</dbReference>
<feature type="transmembrane region" description="Helical" evidence="9">
    <location>
        <begin position="247"/>
        <end position="267"/>
    </location>
</feature>
<dbReference type="InterPro" id="IPR000537">
    <property type="entry name" value="UbiA_prenyltransferase"/>
</dbReference>
<keyword evidence="6 9" id="KW-0812">Transmembrane</keyword>
<reference evidence="10 11" key="1">
    <citation type="submission" date="2019-04" db="EMBL/GenBank/DDBJ databases">
        <title>Fungal friends and foes A comparative genomics study of 23 Aspergillus species from section Flavi.</title>
        <authorList>
            <consortium name="DOE Joint Genome Institute"/>
            <person name="Kjaerbolling I."/>
            <person name="Vesth T.C."/>
            <person name="Frisvad J.C."/>
            <person name="Nybo J.L."/>
            <person name="Theobald S."/>
            <person name="Kildgaard S."/>
            <person name="Petersen T.I."/>
            <person name="Kuo A."/>
            <person name="Sato A."/>
            <person name="Lyhne E.K."/>
            <person name="Kogle M.E."/>
            <person name="Wiebenga A."/>
            <person name="Kun R.S."/>
            <person name="Lubbers R.J."/>
            <person name="Makela M.R."/>
            <person name="Barry K."/>
            <person name="Chovatia M."/>
            <person name="Clum A."/>
            <person name="Daum C."/>
            <person name="Haridas S."/>
            <person name="He G."/>
            <person name="LaButti K."/>
            <person name="Lipzen A."/>
            <person name="Mondo S."/>
            <person name="Pangilinan J."/>
            <person name="Riley R."/>
            <person name="Salamov A."/>
            <person name="Simmons B.A."/>
            <person name="Magnuson J.K."/>
            <person name="Henrissat B."/>
            <person name="Mortensen U.H."/>
            <person name="Larsen T.O."/>
            <person name="De vries R.P."/>
            <person name="Grigoriev I.V."/>
            <person name="Machida M."/>
            <person name="Baker S.E."/>
            <person name="Andersen M.R."/>
        </authorList>
    </citation>
    <scope>NUCLEOTIDE SEQUENCE [LARGE SCALE GENOMIC DNA]</scope>
    <source>
        <strain evidence="10 11">CBS 117635</strain>
    </source>
</reference>
<sequence length="337" mass="37119">MSVDGLEYTPPRHGFFALMPQAWVPYAELMRLDRLAGCYFYYLHYAIGLGFAACVSPTTPDPMLVLRLATSFLLWVVVFRGTMCSWNDIVDRDLDRQVARTRFRPISRGAVNLSQSCIFLLLELCMCGLILIYCLPSGCLFYVAITTVMALIYPFCKRVTNYPQVFLGLGFGVSIFTTGAALGVDIMKPRKVMLDTLILDHQRWAILCLFGFSVCYTVLLDTLYAYQDVVDDVKAGVMSLAVRLGQKSHISLAALAVAQIVCLVAAGCLSQLSAMYFIASCGGAMVVLVCLLFRVDLSDPASCAWWFGPGSCFLGGVIALGLTGEYLLRYPYSVMDA</sequence>
<dbReference type="Proteomes" id="UP000326289">
    <property type="component" value="Unassembled WGS sequence"/>
</dbReference>
<evidence type="ECO:0000256" key="3">
    <source>
        <dbReference type="ARBA" id="ARBA00004721"/>
    </source>
</evidence>
<dbReference type="PANTHER" id="PTHR11048:SF39">
    <property type="entry name" value="POLYPRENYL TRANSFERASE AUSN"/>
    <property type="match status" value="1"/>
</dbReference>
<comment type="subcellular location">
    <subcellularLocation>
        <location evidence="2">Membrane</location>
        <topology evidence="2">Multi-pass membrane protein</topology>
    </subcellularLocation>
</comment>
<dbReference type="CDD" id="cd13959">
    <property type="entry name" value="PT_UbiA_COQ2"/>
    <property type="match status" value="1"/>
</dbReference>
<dbReference type="Gene3D" id="1.20.120.1780">
    <property type="entry name" value="UbiA prenyltransferase"/>
    <property type="match status" value="1"/>
</dbReference>
<dbReference type="EMBL" id="ML732805">
    <property type="protein sequence ID" value="KAB8272503.1"/>
    <property type="molecule type" value="Genomic_DNA"/>
</dbReference>
<gene>
    <name evidence="10" type="ORF">BDV30DRAFT_227394</name>
</gene>
<evidence type="ECO:0000256" key="1">
    <source>
        <dbReference type="ARBA" id="ARBA00001946"/>
    </source>
</evidence>
<comment type="similarity">
    <text evidence="4">Belongs to the UbiA prenyltransferase family.</text>
</comment>
<dbReference type="PROSITE" id="PS00943">
    <property type="entry name" value="UBIA"/>
    <property type="match status" value="1"/>
</dbReference>
<dbReference type="Pfam" id="PF01040">
    <property type="entry name" value="UbiA"/>
    <property type="match status" value="1"/>
</dbReference>
<dbReference type="GO" id="GO:0006744">
    <property type="term" value="P:ubiquinone biosynthetic process"/>
    <property type="evidence" value="ECO:0007669"/>
    <property type="project" value="TreeGrafter"/>
</dbReference>
<dbReference type="GO" id="GO:0016114">
    <property type="term" value="P:terpenoid biosynthetic process"/>
    <property type="evidence" value="ECO:0007669"/>
    <property type="project" value="UniProtKB-UniPathway"/>
</dbReference>
<dbReference type="PANTHER" id="PTHR11048">
    <property type="entry name" value="PRENYLTRANSFERASES"/>
    <property type="match status" value="1"/>
</dbReference>
<feature type="transmembrane region" description="Helical" evidence="9">
    <location>
        <begin position="273"/>
        <end position="293"/>
    </location>
</feature>